<proteinExistence type="predicted"/>
<dbReference type="EMBL" id="MU118175">
    <property type="protein sequence ID" value="KAF9643919.1"/>
    <property type="molecule type" value="Genomic_DNA"/>
</dbReference>
<reference evidence="1" key="1">
    <citation type="submission" date="2019-10" db="EMBL/GenBank/DDBJ databases">
        <authorList>
            <consortium name="DOE Joint Genome Institute"/>
            <person name="Kuo A."/>
            <person name="Miyauchi S."/>
            <person name="Kiss E."/>
            <person name="Drula E."/>
            <person name="Kohler A."/>
            <person name="Sanchez-Garcia M."/>
            <person name="Andreopoulos B."/>
            <person name="Barry K.W."/>
            <person name="Bonito G."/>
            <person name="Buee M."/>
            <person name="Carver A."/>
            <person name="Chen C."/>
            <person name="Cichocki N."/>
            <person name="Clum A."/>
            <person name="Culley D."/>
            <person name="Crous P.W."/>
            <person name="Fauchery L."/>
            <person name="Girlanda M."/>
            <person name="Hayes R."/>
            <person name="Keri Z."/>
            <person name="Labutti K."/>
            <person name="Lipzen A."/>
            <person name="Lombard V."/>
            <person name="Magnuson J."/>
            <person name="Maillard F."/>
            <person name="Morin E."/>
            <person name="Murat C."/>
            <person name="Nolan M."/>
            <person name="Ohm R."/>
            <person name="Pangilinan J."/>
            <person name="Pereira M."/>
            <person name="Perotto S."/>
            <person name="Peter M."/>
            <person name="Riley R."/>
            <person name="Sitrit Y."/>
            <person name="Stielow B."/>
            <person name="Szollosi G."/>
            <person name="Zifcakova L."/>
            <person name="Stursova M."/>
            <person name="Spatafora J.W."/>
            <person name="Tedersoo L."/>
            <person name="Vaario L.-M."/>
            <person name="Yamada A."/>
            <person name="Yan M."/>
            <person name="Wang P."/>
            <person name="Xu J."/>
            <person name="Bruns T."/>
            <person name="Baldrian P."/>
            <person name="Vilgalys R."/>
            <person name="Henrissat B."/>
            <person name="Grigoriev I.V."/>
            <person name="Hibbett D."/>
            <person name="Nagy L.G."/>
            <person name="Martin F.M."/>
        </authorList>
    </citation>
    <scope>NUCLEOTIDE SEQUENCE</scope>
    <source>
        <strain evidence="1">P2</strain>
    </source>
</reference>
<accession>A0ACB6Z321</accession>
<feature type="non-terminal residue" evidence="1">
    <location>
        <position position="1"/>
    </location>
</feature>
<reference evidence="1" key="2">
    <citation type="journal article" date="2020" name="Nat. Commun.">
        <title>Large-scale genome sequencing of mycorrhizal fungi provides insights into the early evolution of symbiotic traits.</title>
        <authorList>
            <person name="Miyauchi S."/>
            <person name="Kiss E."/>
            <person name="Kuo A."/>
            <person name="Drula E."/>
            <person name="Kohler A."/>
            <person name="Sanchez-Garcia M."/>
            <person name="Morin E."/>
            <person name="Andreopoulos B."/>
            <person name="Barry K.W."/>
            <person name="Bonito G."/>
            <person name="Buee M."/>
            <person name="Carver A."/>
            <person name="Chen C."/>
            <person name="Cichocki N."/>
            <person name="Clum A."/>
            <person name="Culley D."/>
            <person name="Crous P.W."/>
            <person name="Fauchery L."/>
            <person name="Girlanda M."/>
            <person name="Hayes R.D."/>
            <person name="Keri Z."/>
            <person name="LaButti K."/>
            <person name="Lipzen A."/>
            <person name="Lombard V."/>
            <person name="Magnuson J."/>
            <person name="Maillard F."/>
            <person name="Murat C."/>
            <person name="Nolan M."/>
            <person name="Ohm R.A."/>
            <person name="Pangilinan J."/>
            <person name="Pereira M.F."/>
            <person name="Perotto S."/>
            <person name="Peter M."/>
            <person name="Pfister S."/>
            <person name="Riley R."/>
            <person name="Sitrit Y."/>
            <person name="Stielow J.B."/>
            <person name="Szollosi G."/>
            <person name="Zifcakova L."/>
            <person name="Stursova M."/>
            <person name="Spatafora J.W."/>
            <person name="Tedersoo L."/>
            <person name="Vaario L.M."/>
            <person name="Yamada A."/>
            <person name="Yan M."/>
            <person name="Wang P."/>
            <person name="Xu J."/>
            <person name="Bruns T."/>
            <person name="Baldrian P."/>
            <person name="Vilgalys R."/>
            <person name="Dunand C."/>
            <person name="Henrissat B."/>
            <person name="Grigoriev I.V."/>
            <person name="Hibbett D."/>
            <person name="Nagy L.G."/>
            <person name="Martin F.M."/>
        </authorList>
    </citation>
    <scope>NUCLEOTIDE SEQUENCE</scope>
    <source>
        <strain evidence="1">P2</strain>
    </source>
</reference>
<dbReference type="Proteomes" id="UP000886501">
    <property type="component" value="Unassembled WGS sequence"/>
</dbReference>
<keyword evidence="2" id="KW-1185">Reference proteome</keyword>
<protein>
    <submittedName>
        <fullName evidence="1">Uncharacterized protein</fullName>
    </submittedName>
</protein>
<organism evidence="1 2">
    <name type="scientific">Thelephora ganbajun</name>
    <name type="common">Ganba fungus</name>
    <dbReference type="NCBI Taxonomy" id="370292"/>
    <lineage>
        <taxon>Eukaryota</taxon>
        <taxon>Fungi</taxon>
        <taxon>Dikarya</taxon>
        <taxon>Basidiomycota</taxon>
        <taxon>Agaricomycotina</taxon>
        <taxon>Agaricomycetes</taxon>
        <taxon>Thelephorales</taxon>
        <taxon>Thelephoraceae</taxon>
        <taxon>Thelephora</taxon>
    </lineage>
</organism>
<evidence type="ECO:0000313" key="2">
    <source>
        <dbReference type="Proteomes" id="UP000886501"/>
    </source>
</evidence>
<comment type="caution">
    <text evidence="1">The sequence shown here is derived from an EMBL/GenBank/DDBJ whole genome shotgun (WGS) entry which is preliminary data.</text>
</comment>
<gene>
    <name evidence="1" type="ORF">BDM02DRAFT_3074416</name>
</gene>
<name>A0ACB6Z321_THEGA</name>
<feature type="non-terminal residue" evidence="1">
    <location>
        <position position="165"/>
    </location>
</feature>
<evidence type="ECO:0000313" key="1">
    <source>
        <dbReference type="EMBL" id="KAF9643919.1"/>
    </source>
</evidence>
<sequence>KRSRRRSGERLPGQPLLPASKLSEILKTDANNPNTLSKEAMFILTAATEEFIKRLAVAGHRESSLEQRDTIEYRHLAAATLQYEEFKIVREIIPQPISVAAAFERRQAKERELLEDTPAISSTSTYIPSFVTSTGLALTNAQKGKAKTKATANGKAKPPQPNTSS</sequence>